<dbReference type="InParanoid" id="A0A0D0AI38"/>
<dbReference type="EMBL" id="KN835843">
    <property type="protein sequence ID" value="KIK33922.1"/>
    <property type="molecule type" value="Genomic_DNA"/>
</dbReference>
<dbReference type="HOGENOM" id="CLU_190157_0_0_1"/>
<evidence type="ECO:0000313" key="2">
    <source>
        <dbReference type="Proteomes" id="UP000054485"/>
    </source>
</evidence>
<keyword evidence="2" id="KW-1185">Reference proteome</keyword>
<reference evidence="2" key="2">
    <citation type="submission" date="2015-01" db="EMBL/GenBank/DDBJ databases">
        <title>Evolutionary Origins and Diversification of the Mycorrhizal Mutualists.</title>
        <authorList>
            <consortium name="DOE Joint Genome Institute"/>
            <consortium name="Mycorrhizal Genomics Consortium"/>
            <person name="Kohler A."/>
            <person name="Kuo A."/>
            <person name="Nagy L.G."/>
            <person name="Floudas D."/>
            <person name="Copeland A."/>
            <person name="Barry K.W."/>
            <person name="Cichocki N."/>
            <person name="Veneault-Fourrey C."/>
            <person name="LaButti K."/>
            <person name="Lindquist E.A."/>
            <person name="Lipzen A."/>
            <person name="Lundell T."/>
            <person name="Morin E."/>
            <person name="Murat C."/>
            <person name="Riley R."/>
            <person name="Ohm R."/>
            <person name="Sun H."/>
            <person name="Tunlid A."/>
            <person name="Henrissat B."/>
            <person name="Grigoriev I.V."/>
            <person name="Hibbett D.S."/>
            <person name="Martin F."/>
        </authorList>
    </citation>
    <scope>NUCLEOTIDE SEQUENCE [LARGE SCALE GENOMIC DNA]</scope>
    <source>
        <strain evidence="2">UH-Slu-Lm8-n1</strain>
    </source>
</reference>
<name>A0A0D0AI38_9AGAM</name>
<dbReference type="Proteomes" id="UP000054485">
    <property type="component" value="Unassembled WGS sequence"/>
</dbReference>
<accession>A0A0D0AI38</accession>
<dbReference type="AlphaFoldDB" id="A0A0D0AI38"/>
<protein>
    <submittedName>
        <fullName evidence="1">Uncharacterized protein</fullName>
    </submittedName>
</protein>
<evidence type="ECO:0000313" key="1">
    <source>
        <dbReference type="EMBL" id="KIK33922.1"/>
    </source>
</evidence>
<reference evidence="1 2" key="1">
    <citation type="submission" date="2014-04" db="EMBL/GenBank/DDBJ databases">
        <authorList>
            <consortium name="DOE Joint Genome Institute"/>
            <person name="Kuo A."/>
            <person name="Ruytinx J."/>
            <person name="Rineau F."/>
            <person name="Colpaert J."/>
            <person name="Kohler A."/>
            <person name="Nagy L.G."/>
            <person name="Floudas D."/>
            <person name="Copeland A."/>
            <person name="Barry K.W."/>
            <person name="Cichocki N."/>
            <person name="Veneault-Fourrey C."/>
            <person name="LaButti K."/>
            <person name="Lindquist E.A."/>
            <person name="Lipzen A."/>
            <person name="Lundell T."/>
            <person name="Morin E."/>
            <person name="Murat C."/>
            <person name="Sun H."/>
            <person name="Tunlid A."/>
            <person name="Henrissat B."/>
            <person name="Grigoriev I.V."/>
            <person name="Hibbett D.S."/>
            <person name="Martin F."/>
            <person name="Nordberg H.P."/>
            <person name="Cantor M.N."/>
            <person name="Hua S.X."/>
        </authorList>
    </citation>
    <scope>NUCLEOTIDE SEQUENCE [LARGE SCALE GENOMIC DNA]</scope>
    <source>
        <strain evidence="1 2">UH-Slu-Lm8-n1</strain>
    </source>
</reference>
<proteinExistence type="predicted"/>
<gene>
    <name evidence="1" type="ORF">CY34DRAFT_813277</name>
</gene>
<organism evidence="1 2">
    <name type="scientific">Suillus luteus UH-Slu-Lm8-n1</name>
    <dbReference type="NCBI Taxonomy" id="930992"/>
    <lineage>
        <taxon>Eukaryota</taxon>
        <taxon>Fungi</taxon>
        <taxon>Dikarya</taxon>
        <taxon>Basidiomycota</taxon>
        <taxon>Agaricomycotina</taxon>
        <taxon>Agaricomycetes</taxon>
        <taxon>Agaricomycetidae</taxon>
        <taxon>Boletales</taxon>
        <taxon>Suillineae</taxon>
        <taxon>Suillaceae</taxon>
        <taxon>Suillus</taxon>
    </lineage>
</organism>
<sequence>MLDSLLENYGVADAIISSSLTLIKNSSQTHLYVHPVVGAWVVTCSLMEHLSAGSNEVVRVVLPVKGACRIIDHS</sequence>